<protein>
    <submittedName>
        <fullName evidence="1">Uncharacterized protein</fullName>
    </submittedName>
</protein>
<name>A0A0A9AEE6_ARUDO</name>
<accession>A0A0A9AEE6</accession>
<organism evidence="1">
    <name type="scientific">Arundo donax</name>
    <name type="common">Giant reed</name>
    <name type="synonym">Donax arundinaceus</name>
    <dbReference type="NCBI Taxonomy" id="35708"/>
    <lineage>
        <taxon>Eukaryota</taxon>
        <taxon>Viridiplantae</taxon>
        <taxon>Streptophyta</taxon>
        <taxon>Embryophyta</taxon>
        <taxon>Tracheophyta</taxon>
        <taxon>Spermatophyta</taxon>
        <taxon>Magnoliopsida</taxon>
        <taxon>Liliopsida</taxon>
        <taxon>Poales</taxon>
        <taxon>Poaceae</taxon>
        <taxon>PACMAD clade</taxon>
        <taxon>Arundinoideae</taxon>
        <taxon>Arundineae</taxon>
        <taxon>Arundo</taxon>
    </lineage>
</organism>
<proteinExistence type="predicted"/>
<dbReference type="EMBL" id="GBRH01248394">
    <property type="protein sequence ID" value="JAD49501.1"/>
    <property type="molecule type" value="Transcribed_RNA"/>
</dbReference>
<reference evidence="1" key="2">
    <citation type="journal article" date="2015" name="Data Brief">
        <title>Shoot transcriptome of the giant reed, Arundo donax.</title>
        <authorList>
            <person name="Barrero R.A."/>
            <person name="Guerrero F.D."/>
            <person name="Moolhuijzen P."/>
            <person name="Goolsby J.A."/>
            <person name="Tidwell J."/>
            <person name="Bellgard S.E."/>
            <person name="Bellgard M.I."/>
        </authorList>
    </citation>
    <scope>NUCLEOTIDE SEQUENCE</scope>
    <source>
        <tissue evidence="1">Shoot tissue taken approximately 20 cm above the soil surface</tissue>
    </source>
</reference>
<dbReference type="AlphaFoldDB" id="A0A0A9AEE6"/>
<reference evidence="1" key="1">
    <citation type="submission" date="2014-09" db="EMBL/GenBank/DDBJ databases">
        <authorList>
            <person name="Magalhaes I.L.F."/>
            <person name="Oliveira U."/>
            <person name="Santos F.R."/>
            <person name="Vidigal T.H.D.A."/>
            <person name="Brescovit A.D."/>
            <person name="Santos A.J."/>
        </authorList>
    </citation>
    <scope>NUCLEOTIDE SEQUENCE</scope>
    <source>
        <tissue evidence="1">Shoot tissue taken approximately 20 cm above the soil surface</tissue>
    </source>
</reference>
<sequence length="26" mass="2960">MLTRQIPNSCVFMIHPSLECSLSQPQ</sequence>
<evidence type="ECO:0000313" key="1">
    <source>
        <dbReference type="EMBL" id="JAD49501.1"/>
    </source>
</evidence>